<evidence type="ECO:0000256" key="2">
    <source>
        <dbReference type="ARBA" id="ARBA00022475"/>
    </source>
</evidence>
<dbReference type="eggNOG" id="COG2333">
    <property type="taxonomic scope" value="Bacteria"/>
</dbReference>
<evidence type="ECO:0000256" key="4">
    <source>
        <dbReference type="ARBA" id="ARBA00022989"/>
    </source>
</evidence>
<evidence type="ECO:0000313" key="10">
    <source>
        <dbReference type="Proteomes" id="UP000000954"/>
    </source>
</evidence>
<feature type="transmembrane region" description="Helical" evidence="7">
    <location>
        <begin position="410"/>
        <end position="432"/>
    </location>
</feature>
<evidence type="ECO:0000256" key="1">
    <source>
        <dbReference type="ARBA" id="ARBA00004651"/>
    </source>
</evidence>
<evidence type="ECO:0000256" key="5">
    <source>
        <dbReference type="ARBA" id="ARBA00023136"/>
    </source>
</evidence>
<feature type="transmembrane region" description="Helical" evidence="7">
    <location>
        <begin position="75"/>
        <end position="96"/>
    </location>
</feature>
<dbReference type="InterPro" id="IPR004477">
    <property type="entry name" value="ComEC_N"/>
</dbReference>
<dbReference type="InterPro" id="IPR052159">
    <property type="entry name" value="Competence_DNA_uptake"/>
</dbReference>
<evidence type="ECO:0000313" key="9">
    <source>
        <dbReference type="EMBL" id="ACU94480.1"/>
    </source>
</evidence>
<dbReference type="NCBIfam" id="TIGR00360">
    <property type="entry name" value="ComEC_N-term"/>
    <property type="match status" value="1"/>
</dbReference>
<protein>
    <submittedName>
        <fullName evidence="9">ComEC/Rec2-related protein</fullName>
    </submittedName>
</protein>
<dbReference type="Proteomes" id="UP000000954">
    <property type="component" value="Chromosome"/>
</dbReference>
<keyword evidence="4 7" id="KW-1133">Transmembrane helix</keyword>
<organism evidence="9 10">
    <name type="scientific">Cryptobacterium curtum (strain ATCC 700683 / DSM 15641 / CCUG 43107 / 12-3)</name>
    <dbReference type="NCBI Taxonomy" id="469378"/>
    <lineage>
        <taxon>Bacteria</taxon>
        <taxon>Bacillati</taxon>
        <taxon>Actinomycetota</taxon>
        <taxon>Coriobacteriia</taxon>
        <taxon>Eggerthellales</taxon>
        <taxon>Eggerthellaceae</taxon>
        <taxon>Cryptobacterium</taxon>
    </lineage>
</organism>
<dbReference type="Pfam" id="PF03772">
    <property type="entry name" value="Competence"/>
    <property type="match status" value="1"/>
</dbReference>
<dbReference type="STRING" id="469378.Ccur_07760"/>
<dbReference type="EMBL" id="CP001682">
    <property type="protein sequence ID" value="ACU94480.1"/>
    <property type="molecule type" value="Genomic_DNA"/>
</dbReference>
<sequence>MFWNAAVYRAIACRVWVMHVLAECEPQVERSSMVNTSPLQNTPLRPALMPHVCAALGMWAAVGVSLWWLDTDPDISPILLMGESLGALVLFVPFVVRVRSHLLCAFLSLLIGTAAGLAISTVFILVLNEEADQIAHDGAQSHTFCALEDSHTGEFNSSVEALCVLESGSLERVSVIFDKNESLSCWEVFTAHGELRGEKPASRGRLTQQGLAGDVHAQTIERLGPAPFAALPYTARHACLSALSNQGGEGTLLLKALICADRSDLTGSSVYRAVRSCGLAHLVAVSGSHLAVFAGMVAAILARIRLAKGPRNMLVLALAGIYVVFAGVPISALRACAMSAVVLLSFASRRRASGLSAWAWCVGVLVILWPPNALSASFQLSAAATLGIILFGRYFAQWIGVLLFGHAQPIADVLGITIAASLATLPFSISVFGQFPLVSPLANVLATPLFALTCTIASILVPIAALIPPLSSVLGIPCFCAQALCDVAHLCAHIPCASIPVAFELPVLLCATLTVFGVLYVLWPTPSLPAAISAACLATGALVCILIVPPALHASELVLLDLEGDSAVLVRDGPSAVLIGTGSSGPRLLKALARHDVNHLDALVVTDASAHTRVLDAVCGGIGIDHVIAFGQGYTQTKEDTIAPNNKNTQINGLLLESSLPNSCGAGNGYCSIGHLRLTSMSDVTGISNSSDEHESENGQGISGVLFQLTADTNGDGTADVTALITDEHFKPTLERAHCLKSNGPIDVLVSLQPRVDSSRDERIAKEIHPRVIMEGLVRTNEAGSDLIGSSSTGDSRHMTAHATSRVDKQKKSDVLLYKTDTCGDVVCRLLPDTMYINADRVP</sequence>
<keyword evidence="3 7" id="KW-0812">Transmembrane</keyword>
<proteinExistence type="predicted"/>
<feature type="transmembrane region" description="Helical" evidence="7">
    <location>
        <begin position="48"/>
        <end position="69"/>
    </location>
</feature>
<dbReference type="KEGG" id="ccu:Ccur_07760"/>
<feature type="transmembrane region" description="Helical" evidence="7">
    <location>
        <begin position="444"/>
        <end position="467"/>
    </location>
</feature>
<accession>C7MNJ0</accession>
<feature type="transmembrane region" description="Helical" evidence="7">
    <location>
        <begin position="352"/>
        <end position="370"/>
    </location>
</feature>
<feature type="domain" description="ComEC/Rec2-related protein" evidence="8">
    <location>
        <begin position="257"/>
        <end position="523"/>
    </location>
</feature>
<reference evidence="9 10" key="1">
    <citation type="journal article" date="2009" name="Stand. Genomic Sci.">
        <title>Complete genome sequence of Cryptobacterium curtum type strain (12-3).</title>
        <authorList>
            <person name="Mavrommatis K."/>
            <person name="Pukall R."/>
            <person name="Rohde C."/>
            <person name="Chen F."/>
            <person name="Sims D."/>
            <person name="Brettin T."/>
            <person name="Kuske C."/>
            <person name="Detter J.C."/>
            <person name="Han C."/>
            <person name="Lapidus A."/>
            <person name="Copeland A."/>
            <person name="Glavina Del Rio T."/>
            <person name="Nolan M."/>
            <person name="Lucas S."/>
            <person name="Tice H."/>
            <person name="Cheng J.F."/>
            <person name="Bruce D."/>
            <person name="Goodwin L."/>
            <person name="Pitluck S."/>
            <person name="Ovchinnikova G."/>
            <person name="Pati A."/>
            <person name="Ivanova N."/>
            <person name="Chen A."/>
            <person name="Palaniappan K."/>
            <person name="Chain P."/>
            <person name="D'haeseleer P."/>
            <person name="Goker M."/>
            <person name="Bristow J."/>
            <person name="Eisen J.A."/>
            <person name="Markowitz V."/>
            <person name="Hugenholtz P."/>
            <person name="Rohde M."/>
            <person name="Klenk H.P."/>
            <person name="Kyrpides N.C."/>
        </authorList>
    </citation>
    <scope>NUCLEOTIDE SEQUENCE [LARGE SCALE GENOMIC DNA]</scope>
    <source>
        <strain evidence="10">ATCC 700683 / DSM 15641 / 12-3</strain>
    </source>
</reference>
<feature type="region of interest" description="Disordered" evidence="6">
    <location>
        <begin position="784"/>
        <end position="806"/>
    </location>
</feature>
<feature type="transmembrane region" description="Helical" evidence="7">
    <location>
        <begin position="314"/>
        <end position="346"/>
    </location>
</feature>
<feature type="transmembrane region" description="Helical" evidence="7">
    <location>
        <begin position="279"/>
        <end position="302"/>
    </location>
</feature>
<evidence type="ECO:0000256" key="6">
    <source>
        <dbReference type="SAM" id="MobiDB-lite"/>
    </source>
</evidence>
<dbReference type="OrthoDB" id="7177610at2"/>
<feature type="transmembrane region" description="Helical" evidence="7">
    <location>
        <begin position="103"/>
        <end position="127"/>
    </location>
</feature>
<keyword evidence="5 7" id="KW-0472">Membrane</keyword>
<name>C7MNJ0_CRYCD</name>
<feature type="transmembrane region" description="Helical" evidence="7">
    <location>
        <begin position="382"/>
        <end position="404"/>
    </location>
</feature>
<evidence type="ECO:0000256" key="7">
    <source>
        <dbReference type="SAM" id="Phobius"/>
    </source>
</evidence>
<evidence type="ECO:0000256" key="3">
    <source>
        <dbReference type="ARBA" id="ARBA00022692"/>
    </source>
</evidence>
<feature type="transmembrane region" description="Helical" evidence="7">
    <location>
        <begin position="501"/>
        <end position="522"/>
    </location>
</feature>
<gene>
    <name evidence="9" type="ordered locus">Ccur_07760</name>
</gene>
<dbReference type="PANTHER" id="PTHR30619:SF7">
    <property type="entry name" value="BETA-LACTAMASE DOMAIN PROTEIN"/>
    <property type="match status" value="1"/>
</dbReference>
<dbReference type="GO" id="GO:0005886">
    <property type="term" value="C:plasma membrane"/>
    <property type="evidence" value="ECO:0007669"/>
    <property type="project" value="UniProtKB-SubCell"/>
</dbReference>
<dbReference type="PANTHER" id="PTHR30619">
    <property type="entry name" value="DNA INTERNALIZATION/COMPETENCE PROTEIN COMEC/REC2"/>
    <property type="match status" value="1"/>
</dbReference>
<dbReference type="AlphaFoldDB" id="C7MNJ0"/>
<keyword evidence="2" id="KW-1003">Cell membrane</keyword>
<keyword evidence="10" id="KW-1185">Reference proteome</keyword>
<feature type="transmembrane region" description="Helical" evidence="7">
    <location>
        <begin position="528"/>
        <end position="548"/>
    </location>
</feature>
<comment type="subcellular location">
    <subcellularLocation>
        <location evidence="1">Cell membrane</location>
        <topology evidence="1">Multi-pass membrane protein</topology>
    </subcellularLocation>
</comment>
<dbReference type="HOGENOM" id="CLU_010363_4_1_11"/>
<evidence type="ECO:0000259" key="8">
    <source>
        <dbReference type="Pfam" id="PF03772"/>
    </source>
</evidence>
<dbReference type="eggNOG" id="COG0658">
    <property type="taxonomic scope" value="Bacteria"/>
</dbReference>